<dbReference type="SUPFAM" id="SSF51126">
    <property type="entry name" value="Pectin lyase-like"/>
    <property type="match status" value="1"/>
</dbReference>
<name>A0A1Z1STR0_PROMI</name>
<sequence>MKESLLLFLLFLHSTQVFCSEEIIKKTAMIDIDRPIVKGVSHNYFEYFNVPPEGVILNNKEAQADTIINEVTGDQISFLNGNIHVIGKMAHVIIANPNGIECYQCSASDVTGFTLISGYTKNQGSDFFLSNRNYVYINDVRIFSRVAKNINIISNEVYLEGGIYGDVNDLNITSGLVTYNPQLENKVNSYGRISFFDGFDAYLNKINIKHGYGEIYFDKEAYRIIERKLNINSLFGNRAVYISYY</sequence>
<dbReference type="EMBL" id="UAUE01000007">
    <property type="protein sequence ID" value="SPY95025.1"/>
    <property type="molecule type" value="Genomic_DNA"/>
</dbReference>
<dbReference type="SMART" id="SM00912">
    <property type="entry name" value="Haemagg_act"/>
    <property type="match status" value="1"/>
</dbReference>
<feature type="domain" description="Filamentous haemagglutinin FhaB/tRNA nuclease CdiA-like TPS" evidence="1">
    <location>
        <begin position="28"/>
        <end position="124"/>
    </location>
</feature>
<reference evidence="2 4" key="1">
    <citation type="submission" date="2017-05" db="EMBL/GenBank/DDBJ databases">
        <title>Whole genome sequencing of Proteus mirabilis AR_0155.</title>
        <authorList>
            <person name="Conlan S."/>
            <person name="Thomas P.J."/>
            <person name="Mullikin J."/>
            <person name="Frank K.M."/>
            <person name="Segre J.A."/>
        </authorList>
    </citation>
    <scope>NUCLEOTIDE SEQUENCE [LARGE SCALE GENOMIC DNA]</scope>
    <source>
        <strain evidence="2 4">AR_0155</strain>
    </source>
</reference>
<evidence type="ECO:0000313" key="2">
    <source>
        <dbReference type="EMBL" id="ARX34397.1"/>
    </source>
</evidence>
<dbReference type="EMBL" id="CP021694">
    <property type="protein sequence ID" value="ARX34397.1"/>
    <property type="molecule type" value="Genomic_DNA"/>
</dbReference>
<dbReference type="RefSeq" id="WP_004248345.1">
    <property type="nucleotide sequence ID" value="NZ_AP026827.1"/>
</dbReference>
<dbReference type="Proteomes" id="UP000195540">
    <property type="component" value="Chromosome"/>
</dbReference>
<dbReference type="Proteomes" id="UP000251485">
    <property type="component" value="Unassembled WGS sequence"/>
</dbReference>
<proteinExistence type="predicted"/>
<dbReference type="InterPro" id="IPR008638">
    <property type="entry name" value="FhaB/CdiA-like_TPS"/>
</dbReference>
<evidence type="ECO:0000259" key="1">
    <source>
        <dbReference type="SMART" id="SM00912"/>
    </source>
</evidence>
<evidence type="ECO:0000313" key="4">
    <source>
        <dbReference type="Proteomes" id="UP000195540"/>
    </source>
</evidence>
<dbReference type="AlphaFoldDB" id="A0A1Z1STR0"/>
<evidence type="ECO:0000313" key="5">
    <source>
        <dbReference type="Proteomes" id="UP000251485"/>
    </source>
</evidence>
<protein>
    <submittedName>
        <fullName evidence="3">Hemagglutinin</fullName>
    </submittedName>
</protein>
<dbReference type="Pfam" id="PF05860">
    <property type="entry name" value="TPS"/>
    <property type="match status" value="1"/>
</dbReference>
<evidence type="ECO:0000313" key="3">
    <source>
        <dbReference type="EMBL" id="SPY95025.1"/>
    </source>
</evidence>
<dbReference type="NCBIfam" id="TIGR01901">
    <property type="entry name" value="adhes_NPXG"/>
    <property type="match status" value="1"/>
</dbReference>
<accession>A0A1Z1STR0</accession>
<dbReference type="InterPro" id="IPR012334">
    <property type="entry name" value="Pectin_lyas_fold"/>
</dbReference>
<reference evidence="3 5" key="2">
    <citation type="submission" date="2018-06" db="EMBL/GenBank/DDBJ databases">
        <authorList>
            <consortium name="Pathogen Informatics"/>
            <person name="Doyle S."/>
        </authorList>
    </citation>
    <scope>NUCLEOTIDE SEQUENCE [LARGE SCALE GENOMIC DNA]</scope>
    <source>
        <strain evidence="3 5">NCTC10975</strain>
    </source>
</reference>
<dbReference type="InterPro" id="IPR011050">
    <property type="entry name" value="Pectin_lyase_fold/virulence"/>
</dbReference>
<dbReference type="Gene3D" id="2.160.20.10">
    <property type="entry name" value="Single-stranded right-handed beta-helix, Pectin lyase-like"/>
    <property type="match status" value="1"/>
</dbReference>
<organism evidence="3 5">
    <name type="scientific">Proteus mirabilis</name>
    <dbReference type="NCBI Taxonomy" id="584"/>
    <lineage>
        <taxon>Bacteria</taxon>
        <taxon>Pseudomonadati</taxon>
        <taxon>Pseudomonadota</taxon>
        <taxon>Gammaproteobacteria</taxon>
        <taxon>Enterobacterales</taxon>
        <taxon>Morganellaceae</taxon>
        <taxon>Proteus</taxon>
    </lineage>
</organism>
<gene>
    <name evidence="3" type="primary">fhaB_1</name>
    <name evidence="2" type="ORF">AM402_09665</name>
    <name evidence="3" type="ORF">NCTC10975_01389</name>
</gene>